<dbReference type="GO" id="GO:0061631">
    <property type="term" value="F:ubiquitin conjugating enzyme activity"/>
    <property type="evidence" value="ECO:0007669"/>
    <property type="project" value="UniProtKB-EC"/>
</dbReference>
<proteinExistence type="predicted"/>
<dbReference type="Pfam" id="PF00179">
    <property type="entry name" value="UQ_con"/>
    <property type="match status" value="1"/>
</dbReference>
<gene>
    <name evidence="8" type="ORF">K7X08_018110</name>
</gene>
<organism evidence="8 9">
    <name type="scientific">Anisodus acutangulus</name>
    <dbReference type="NCBI Taxonomy" id="402998"/>
    <lineage>
        <taxon>Eukaryota</taxon>
        <taxon>Viridiplantae</taxon>
        <taxon>Streptophyta</taxon>
        <taxon>Embryophyta</taxon>
        <taxon>Tracheophyta</taxon>
        <taxon>Spermatophyta</taxon>
        <taxon>Magnoliopsida</taxon>
        <taxon>eudicotyledons</taxon>
        <taxon>Gunneridae</taxon>
        <taxon>Pentapetalae</taxon>
        <taxon>asterids</taxon>
        <taxon>lamiids</taxon>
        <taxon>Solanales</taxon>
        <taxon>Solanaceae</taxon>
        <taxon>Solanoideae</taxon>
        <taxon>Hyoscyameae</taxon>
        <taxon>Anisodus</taxon>
    </lineage>
</organism>
<feature type="domain" description="UBC core" evidence="7">
    <location>
        <begin position="720"/>
        <end position="880"/>
    </location>
</feature>
<dbReference type="Pfam" id="PF23043">
    <property type="entry name" value="SH3-B_UBE2O"/>
    <property type="match status" value="1"/>
</dbReference>
<evidence type="ECO:0000256" key="4">
    <source>
        <dbReference type="ARBA" id="ARBA00022786"/>
    </source>
</evidence>
<dbReference type="EMBL" id="JAJAGQ010000013">
    <property type="protein sequence ID" value="KAJ8545527.1"/>
    <property type="molecule type" value="Genomic_DNA"/>
</dbReference>
<protein>
    <recommendedName>
        <fullName evidence="1">E2 ubiquitin-conjugating enzyme</fullName>
        <ecNumber evidence="1">2.3.2.23</ecNumber>
    </recommendedName>
</protein>
<evidence type="ECO:0000256" key="2">
    <source>
        <dbReference type="ARBA" id="ARBA00022679"/>
    </source>
</evidence>
<evidence type="ECO:0000313" key="8">
    <source>
        <dbReference type="EMBL" id="KAJ8545527.1"/>
    </source>
</evidence>
<dbReference type="Proteomes" id="UP001152561">
    <property type="component" value="Unassembled WGS sequence"/>
</dbReference>
<keyword evidence="9" id="KW-1185">Reference proteome</keyword>
<feature type="region of interest" description="Disordered" evidence="6">
    <location>
        <begin position="652"/>
        <end position="685"/>
    </location>
</feature>
<dbReference type="GO" id="GO:0005524">
    <property type="term" value="F:ATP binding"/>
    <property type="evidence" value="ECO:0007669"/>
    <property type="project" value="UniProtKB-KW"/>
</dbReference>
<accession>A0A9Q1LYL2</accession>
<keyword evidence="4" id="KW-0833">Ubl conjugation pathway</keyword>
<sequence length="966" mass="106921">MRLCIGSAGHISFGKSLDHTSKDLQLTFVIAEYFVGLHIMDTSLSDFDSFSESSSYDDQDYVEYLYGGHACSILSSLEESIGKIDDFLSFERVFMYGDIVCSEKDPSGQMGKVFNVEMTVDLENIYGSKIRGVNSKDLVKIRPISVEDYVVMGPWLGKVEKIVDKITVLFDDGAKSEFTAEGSEILTPISPDLVDDPQYPFYPGQRVQVRSVSASGSTNWLCGVKSGKREQGTIYAVEAGVVHIDWIGCGSLGCEKMPSPPNLQDSVKLTLLSCFSHAKWQLGDCCILPVADSKSILRKSIQSSPPCEAMEEDRQLNKASQKSSRSSTIPQVAVISKTRTKVDVLWQDGSVTIGLDSDSVFPVNVVDAHEFWPEQFVLEKGMGDDSSVPSPKRWGVVRCVDAKERTVKVKWTTFSLNEPNNFRVEQSEEIVSAYELMDHPDYSYCLGDAVCKFCEDQVFSLDGKTLSTHMFSETGVDSNSDLKNVDTGKDNLDLPRYDHLSCIGIIVGFKDGDIEVKWATGFTSLVAPFEIYRIDKCEASVSVTVPHAENAEPSGVEISSNESQLSNHEEKDLLKFGGNSESCSASLWDSGSCLLSRTAIGFFSSITSSLFGSLSTSLFGTYQTISEEGQESRIVNEEEVIELSNLNAGVPTSEVGDLKASPEMELDQGQKTTEGQKDDSLPSSSKLPEHFRQFDLVTDFSDHHFADGAGKAQLSQVRRGWLKKVQQEWSILEHDLPESIFVRVYEERTDLIRAAIIGALGTPYHDGLFFFDIYLPPDYPQEPPMVYYHSGGLRVNPNLYESGKVCLSLLNTWTGSGNEVWNPKSSTILQVLLSLQALVLNEKPYFNEAGYDAQLGKADGEKNSVSYNENAFLVTCKSMLYLLHKPPKHFESLVQEHFGKRWKHILLACKAYMDGAPVGSAFQPKNQDQELIKGSSTGFKIMLGKLYPKLVEAFSDKGIDCSQLSD</sequence>
<dbReference type="InterPro" id="IPR057733">
    <property type="entry name" value="UBE2O-like_SH3-B"/>
</dbReference>
<evidence type="ECO:0000256" key="1">
    <source>
        <dbReference type="ARBA" id="ARBA00012486"/>
    </source>
</evidence>
<evidence type="ECO:0000256" key="6">
    <source>
        <dbReference type="SAM" id="MobiDB-lite"/>
    </source>
</evidence>
<keyword evidence="2" id="KW-0808">Transferase</keyword>
<dbReference type="SUPFAM" id="SSF54495">
    <property type="entry name" value="UBC-like"/>
    <property type="match status" value="1"/>
</dbReference>
<evidence type="ECO:0000259" key="7">
    <source>
        <dbReference type="PROSITE" id="PS50127"/>
    </source>
</evidence>
<name>A0A9Q1LYL2_9SOLA</name>
<dbReference type="PANTHER" id="PTHR46116:SF15">
    <property type="entry name" value="(E3-INDEPENDENT) E2 UBIQUITIN-CONJUGATING ENZYME"/>
    <property type="match status" value="1"/>
</dbReference>
<evidence type="ECO:0000313" key="9">
    <source>
        <dbReference type="Proteomes" id="UP001152561"/>
    </source>
</evidence>
<dbReference type="PANTHER" id="PTHR46116">
    <property type="entry name" value="(E3-INDEPENDENT) E2 UBIQUITIN-CONJUGATING ENZYME"/>
    <property type="match status" value="1"/>
</dbReference>
<feature type="region of interest" description="Disordered" evidence="6">
    <location>
        <begin position="305"/>
        <end position="325"/>
    </location>
</feature>
<dbReference type="Gene3D" id="3.10.110.10">
    <property type="entry name" value="Ubiquitin Conjugating Enzyme"/>
    <property type="match status" value="1"/>
</dbReference>
<dbReference type="InterPro" id="IPR016135">
    <property type="entry name" value="UBQ-conjugating_enzyme/RWD"/>
</dbReference>
<dbReference type="EC" id="2.3.2.23" evidence="1"/>
<evidence type="ECO:0000256" key="5">
    <source>
        <dbReference type="ARBA" id="ARBA00022840"/>
    </source>
</evidence>
<dbReference type="InterPro" id="IPR057735">
    <property type="entry name" value="UBE2O-like_tSH3-B"/>
</dbReference>
<evidence type="ECO:0000256" key="3">
    <source>
        <dbReference type="ARBA" id="ARBA00022741"/>
    </source>
</evidence>
<keyword evidence="5" id="KW-0067">ATP-binding</keyword>
<dbReference type="AlphaFoldDB" id="A0A9Q1LYL2"/>
<dbReference type="FunFam" id="3.10.110.10:FF:000028">
    <property type="entry name" value="Probable ubiquitin-conjugating enzyme E2 23"/>
    <property type="match status" value="1"/>
</dbReference>
<dbReference type="OrthoDB" id="47801at2759"/>
<dbReference type="SMART" id="SM00212">
    <property type="entry name" value="UBCc"/>
    <property type="match status" value="1"/>
</dbReference>
<reference evidence="9" key="1">
    <citation type="journal article" date="2023" name="Proc. Natl. Acad. Sci. U.S.A.">
        <title>Genomic and structural basis for evolution of tropane alkaloid biosynthesis.</title>
        <authorList>
            <person name="Wanga Y.-J."/>
            <person name="Taina T."/>
            <person name="Yua J.-Y."/>
            <person name="Lia J."/>
            <person name="Xua B."/>
            <person name="Chenc J."/>
            <person name="D'Auriad J.C."/>
            <person name="Huanga J.-P."/>
            <person name="Huanga S.-X."/>
        </authorList>
    </citation>
    <scope>NUCLEOTIDE SEQUENCE [LARGE SCALE GENOMIC DNA]</scope>
    <source>
        <strain evidence="9">cv. KIB-2019</strain>
    </source>
</reference>
<dbReference type="Pfam" id="PF23046">
    <property type="entry name" value="tSH3-B_UBE2O"/>
    <property type="match status" value="1"/>
</dbReference>
<dbReference type="PROSITE" id="PS50127">
    <property type="entry name" value="UBC_2"/>
    <property type="match status" value="1"/>
</dbReference>
<dbReference type="CDD" id="cd23837">
    <property type="entry name" value="UBCc_UBE2O"/>
    <property type="match status" value="1"/>
</dbReference>
<comment type="caution">
    <text evidence="8">The sequence shown here is derived from an EMBL/GenBank/DDBJ whole genome shotgun (WGS) entry which is preliminary data.</text>
</comment>
<dbReference type="InterPro" id="IPR000608">
    <property type="entry name" value="UBC"/>
</dbReference>
<keyword evidence="3" id="KW-0547">Nucleotide-binding</keyword>